<reference evidence="1 2" key="1">
    <citation type="journal article" date="2019" name="Sci. Rep.">
        <title>Orb-weaving spider Araneus ventricosus genome elucidates the spidroin gene catalogue.</title>
        <authorList>
            <person name="Kono N."/>
            <person name="Nakamura H."/>
            <person name="Ohtoshi R."/>
            <person name="Moran D.A.P."/>
            <person name="Shinohara A."/>
            <person name="Yoshida Y."/>
            <person name="Fujiwara M."/>
            <person name="Mori M."/>
            <person name="Tomita M."/>
            <person name="Arakawa K."/>
        </authorList>
    </citation>
    <scope>NUCLEOTIDE SEQUENCE [LARGE SCALE GENOMIC DNA]</scope>
</reference>
<organism evidence="1 2">
    <name type="scientific">Araneus ventricosus</name>
    <name type="common">Orbweaver spider</name>
    <name type="synonym">Epeira ventricosa</name>
    <dbReference type="NCBI Taxonomy" id="182803"/>
    <lineage>
        <taxon>Eukaryota</taxon>
        <taxon>Metazoa</taxon>
        <taxon>Ecdysozoa</taxon>
        <taxon>Arthropoda</taxon>
        <taxon>Chelicerata</taxon>
        <taxon>Arachnida</taxon>
        <taxon>Araneae</taxon>
        <taxon>Araneomorphae</taxon>
        <taxon>Entelegynae</taxon>
        <taxon>Araneoidea</taxon>
        <taxon>Araneidae</taxon>
        <taxon>Araneus</taxon>
    </lineage>
</organism>
<protein>
    <submittedName>
        <fullName evidence="1">Uncharacterized protein</fullName>
    </submittedName>
</protein>
<evidence type="ECO:0000313" key="1">
    <source>
        <dbReference type="EMBL" id="GBM07403.1"/>
    </source>
</evidence>
<keyword evidence="2" id="KW-1185">Reference proteome</keyword>
<dbReference type="AlphaFoldDB" id="A0A4Y2CSR2"/>
<accession>A0A4Y2CSR2</accession>
<evidence type="ECO:0000313" key="2">
    <source>
        <dbReference type="Proteomes" id="UP000499080"/>
    </source>
</evidence>
<gene>
    <name evidence="1" type="ORF">AVEN_56423_1</name>
</gene>
<proteinExistence type="predicted"/>
<sequence>MKGKFFAVFTRALMSIKPFFLPFTLQLWRHPEFGATGSCLGLGPPLSASSQRPACGSKCAIEMLIRHILVNRKRNPKKVLNQPLFENSDCVAENVWNSFYPRNTGVTTLKLGSCNPCEFVRNTMEANHRLKRS</sequence>
<dbReference type="Proteomes" id="UP000499080">
    <property type="component" value="Unassembled WGS sequence"/>
</dbReference>
<name>A0A4Y2CSR2_ARAVE</name>
<comment type="caution">
    <text evidence="1">The sequence shown here is derived from an EMBL/GenBank/DDBJ whole genome shotgun (WGS) entry which is preliminary data.</text>
</comment>
<dbReference type="EMBL" id="BGPR01240360">
    <property type="protein sequence ID" value="GBM07403.1"/>
    <property type="molecule type" value="Genomic_DNA"/>
</dbReference>